<feature type="chain" id="PRO_5046295181" description="Secreted protein" evidence="2">
    <location>
        <begin position="17"/>
        <end position="132"/>
    </location>
</feature>
<dbReference type="GeneID" id="109423267"/>
<evidence type="ECO:0000256" key="1">
    <source>
        <dbReference type="SAM" id="Phobius"/>
    </source>
</evidence>
<protein>
    <recommendedName>
        <fullName evidence="5">Secreted protein</fullName>
    </recommendedName>
</protein>
<accession>A0ABM1Y677</accession>
<proteinExistence type="predicted"/>
<reference evidence="4" key="1">
    <citation type="journal article" date="2015" name="Proc. Natl. Acad. Sci. U.S.A.">
        <title>Genome sequence of the Asian Tiger mosquito, Aedes albopictus, reveals insights into its biology, genetics, and evolution.</title>
        <authorList>
            <person name="Chen X.G."/>
            <person name="Jiang X."/>
            <person name="Gu J."/>
            <person name="Xu M."/>
            <person name="Wu Y."/>
            <person name="Deng Y."/>
            <person name="Zhang C."/>
            <person name="Bonizzoni M."/>
            <person name="Dermauw W."/>
            <person name="Vontas J."/>
            <person name="Armbruster P."/>
            <person name="Huang X."/>
            <person name="Yang Y."/>
            <person name="Zhang H."/>
            <person name="He W."/>
            <person name="Peng H."/>
            <person name="Liu Y."/>
            <person name="Wu K."/>
            <person name="Chen J."/>
            <person name="Lirakis M."/>
            <person name="Topalis P."/>
            <person name="Van Leeuwen T."/>
            <person name="Hall A.B."/>
            <person name="Jiang X."/>
            <person name="Thorpe C."/>
            <person name="Mueller R.L."/>
            <person name="Sun C."/>
            <person name="Waterhouse R.M."/>
            <person name="Yan G."/>
            <person name="Tu Z.J."/>
            <person name="Fang X."/>
            <person name="James A.A."/>
        </authorList>
    </citation>
    <scope>NUCLEOTIDE SEQUENCE [LARGE SCALE GENOMIC DNA]</scope>
    <source>
        <strain evidence="4">Foshan</strain>
    </source>
</reference>
<keyword evidence="2" id="KW-0732">Signal</keyword>
<dbReference type="RefSeq" id="XP_029727580.2">
    <property type="nucleotide sequence ID" value="XM_029871720.2"/>
</dbReference>
<keyword evidence="1" id="KW-0812">Transmembrane</keyword>
<evidence type="ECO:0000313" key="4">
    <source>
        <dbReference type="Proteomes" id="UP000069940"/>
    </source>
</evidence>
<keyword evidence="4" id="KW-1185">Reference proteome</keyword>
<dbReference type="EnsemblMetazoa" id="AALFPA23_006128.R7921">
    <property type="protein sequence ID" value="AALFPA23_006128.P7921"/>
    <property type="gene ID" value="AALFPA23_006128"/>
</dbReference>
<sequence length="132" mass="15038">MILLLVLISVVGSAFAHPGSHLGHHNKYVTLDNVKYSYGIFAPVGVTVGAYVWFISALGLILGALVLLYFSKGWRSGSYYSGIFGRRSLEYQRTFGENSIFDDLNPQRDTRSHQLFWKDRIRDIAKLFKENY</sequence>
<name>A0ABM1Y677_AEDAL</name>
<dbReference type="Proteomes" id="UP000069940">
    <property type="component" value="Unassembled WGS sequence"/>
</dbReference>
<keyword evidence="1" id="KW-0472">Membrane</keyword>
<organism evidence="3 4">
    <name type="scientific">Aedes albopictus</name>
    <name type="common">Asian tiger mosquito</name>
    <name type="synonym">Stegomyia albopicta</name>
    <dbReference type="NCBI Taxonomy" id="7160"/>
    <lineage>
        <taxon>Eukaryota</taxon>
        <taxon>Metazoa</taxon>
        <taxon>Ecdysozoa</taxon>
        <taxon>Arthropoda</taxon>
        <taxon>Hexapoda</taxon>
        <taxon>Insecta</taxon>
        <taxon>Pterygota</taxon>
        <taxon>Neoptera</taxon>
        <taxon>Endopterygota</taxon>
        <taxon>Diptera</taxon>
        <taxon>Nematocera</taxon>
        <taxon>Culicoidea</taxon>
        <taxon>Culicidae</taxon>
        <taxon>Culicinae</taxon>
        <taxon>Aedini</taxon>
        <taxon>Aedes</taxon>
        <taxon>Stegomyia</taxon>
    </lineage>
</organism>
<keyword evidence="1" id="KW-1133">Transmembrane helix</keyword>
<evidence type="ECO:0008006" key="5">
    <source>
        <dbReference type="Google" id="ProtNLM"/>
    </source>
</evidence>
<evidence type="ECO:0000313" key="3">
    <source>
        <dbReference type="EnsemblMetazoa" id="AALFPA23_006128.P7921"/>
    </source>
</evidence>
<reference evidence="3" key="2">
    <citation type="submission" date="2025-05" db="UniProtKB">
        <authorList>
            <consortium name="EnsemblMetazoa"/>
        </authorList>
    </citation>
    <scope>IDENTIFICATION</scope>
    <source>
        <strain evidence="3">Foshan</strain>
    </source>
</reference>
<feature type="transmembrane region" description="Helical" evidence="1">
    <location>
        <begin position="40"/>
        <end position="70"/>
    </location>
</feature>
<evidence type="ECO:0000256" key="2">
    <source>
        <dbReference type="SAM" id="SignalP"/>
    </source>
</evidence>
<feature type="signal peptide" evidence="2">
    <location>
        <begin position="1"/>
        <end position="16"/>
    </location>
</feature>